<comment type="function">
    <text evidence="8">Nucleotidyltransferase involved in the post-translational modification of proteins. It can catalyze the addition of adenosine monophosphate (AMP) or uridine monophosphate (UMP) to a protein, resulting in modifications known as AMPylation and UMPylation.</text>
</comment>
<dbReference type="PANTHER" id="PTHR32057">
    <property type="entry name" value="PROTEIN ADENYLYLTRANSFERASE SELO, MITOCHONDRIAL"/>
    <property type="match status" value="1"/>
</dbReference>
<evidence type="ECO:0000256" key="8">
    <source>
        <dbReference type="HAMAP-Rule" id="MF_00692"/>
    </source>
</evidence>
<sequence length="507" mass="57041">MKFIQRYNQHNPKLYHHQLPSALDNPKLVHLNTKLLSQLGLDTSLIDWQAVIGGQLDDLMAAASKQGDSLDPLAMVYAGHQFGQWAGQLGDGRGLLIAEVLDRAGNIHELHLKGSGKTPYSRHGDGRAMIASTVREYLCSHALSHLGIATSTAIGFVVSDTLIHRGQPERAAALLRVSDCHVRLGHIEWVACYAPEIFPAFIDKLIADYYPQLHRSQTNKATDIVAFVRQIALRTARLIASWQLVGFSHGVMNTDNLNITGSTLDFGPFGFMERFDPTWINNASDHTARYCYQNQPTIGHYNLATSLRHLYQLGLTGAHLRQILLDYENEFIKQYHQGLFAKFGFEAFDSSQQDNLEQLCYDFLYLLQNHALDYTNSFRALIAVVDERQHLSQYAHEYALLDILYQELGHQGKQDWENWLKRYKSAIALYPSPTTTLIDKLSATNPVYVLRNHLAQSAIDGVLNDDFSALNRIFTLLSNPYQYQDISSPNDVHSSPKSQVATVSCLS</sequence>
<comment type="catalytic activity">
    <reaction evidence="8">
        <text>L-tyrosyl-[protein] + UTP = O-(5'-uridylyl)-L-tyrosyl-[protein] + diphosphate</text>
        <dbReference type="Rhea" id="RHEA:83887"/>
        <dbReference type="Rhea" id="RHEA-COMP:10136"/>
        <dbReference type="Rhea" id="RHEA-COMP:20238"/>
        <dbReference type="ChEBI" id="CHEBI:33019"/>
        <dbReference type="ChEBI" id="CHEBI:46398"/>
        <dbReference type="ChEBI" id="CHEBI:46858"/>
        <dbReference type="ChEBI" id="CHEBI:90602"/>
    </reaction>
</comment>
<feature type="binding site" evidence="8">
    <location>
        <position position="265"/>
    </location>
    <ligand>
        <name>Mg(2+)</name>
        <dbReference type="ChEBI" id="CHEBI:18420"/>
    </ligand>
</feature>
<dbReference type="Pfam" id="PF02696">
    <property type="entry name" value="SelO"/>
    <property type="match status" value="1"/>
</dbReference>
<feature type="binding site" evidence="8">
    <location>
        <position position="92"/>
    </location>
    <ligand>
        <name>ATP</name>
        <dbReference type="ChEBI" id="CHEBI:30616"/>
    </ligand>
</feature>
<keyword evidence="4 8" id="KW-0479">Metal-binding</keyword>
<feature type="binding site" evidence="8">
    <location>
        <position position="183"/>
    </location>
    <ligand>
        <name>ATP</name>
        <dbReference type="ChEBI" id="CHEBI:30616"/>
    </ligand>
</feature>
<keyword evidence="2 8" id="KW-0808">Transferase</keyword>
<dbReference type="InterPro" id="IPR003846">
    <property type="entry name" value="SelO"/>
</dbReference>
<organism evidence="9 10">
    <name type="scientific">Moraxella nasicaprae</name>
    <dbReference type="NCBI Taxonomy" id="2904122"/>
    <lineage>
        <taxon>Bacteria</taxon>
        <taxon>Pseudomonadati</taxon>
        <taxon>Pseudomonadota</taxon>
        <taxon>Gammaproteobacteria</taxon>
        <taxon>Moraxellales</taxon>
        <taxon>Moraxellaceae</taxon>
        <taxon>Moraxella</taxon>
    </lineage>
</organism>
<feature type="active site" description="Proton acceptor" evidence="8">
    <location>
        <position position="255"/>
    </location>
</feature>
<keyword evidence="3 8" id="KW-0548">Nucleotidyltransferase</keyword>
<dbReference type="HAMAP" id="MF_00692">
    <property type="entry name" value="SelO"/>
    <property type="match status" value="1"/>
</dbReference>
<feature type="binding site" evidence="8">
    <location>
        <position position="176"/>
    </location>
    <ligand>
        <name>ATP</name>
        <dbReference type="ChEBI" id="CHEBI:30616"/>
    </ligand>
</feature>
<dbReference type="EMBL" id="CP089977">
    <property type="protein sequence ID" value="UXZ05414.1"/>
    <property type="molecule type" value="Genomic_DNA"/>
</dbReference>
<feature type="binding site" evidence="8">
    <location>
        <position position="256"/>
    </location>
    <ligand>
        <name>Mg(2+)</name>
        <dbReference type="ChEBI" id="CHEBI:18420"/>
    </ligand>
</feature>
<comment type="catalytic activity">
    <reaction evidence="8">
        <text>L-seryl-[protein] + UTP = O-(5'-uridylyl)-L-seryl-[protein] + diphosphate</text>
        <dbReference type="Rhea" id="RHEA:64604"/>
        <dbReference type="Rhea" id="RHEA-COMP:9863"/>
        <dbReference type="Rhea" id="RHEA-COMP:16635"/>
        <dbReference type="ChEBI" id="CHEBI:29999"/>
        <dbReference type="ChEBI" id="CHEBI:33019"/>
        <dbReference type="ChEBI" id="CHEBI:46398"/>
        <dbReference type="ChEBI" id="CHEBI:156051"/>
    </reaction>
</comment>
<comment type="catalytic activity">
    <reaction evidence="8">
        <text>L-tyrosyl-[protein] + ATP = O-(5'-adenylyl)-L-tyrosyl-[protein] + diphosphate</text>
        <dbReference type="Rhea" id="RHEA:54288"/>
        <dbReference type="Rhea" id="RHEA-COMP:10136"/>
        <dbReference type="Rhea" id="RHEA-COMP:13846"/>
        <dbReference type="ChEBI" id="CHEBI:30616"/>
        <dbReference type="ChEBI" id="CHEBI:33019"/>
        <dbReference type="ChEBI" id="CHEBI:46858"/>
        <dbReference type="ChEBI" id="CHEBI:83624"/>
        <dbReference type="EC" id="2.7.7.108"/>
    </reaction>
</comment>
<evidence type="ECO:0000256" key="4">
    <source>
        <dbReference type="ARBA" id="ARBA00022723"/>
    </source>
</evidence>
<evidence type="ECO:0000256" key="7">
    <source>
        <dbReference type="ARBA" id="ARBA00022842"/>
    </source>
</evidence>
<name>A0ABY6F5P2_9GAMM</name>
<evidence type="ECO:0000256" key="3">
    <source>
        <dbReference type="ARBA" id="ARBA00022695"/>
    </source>
</evidence>
<feature type="binding site" evidence="8">
    <location>
        <position position="265"/>
    </location>
    <ligand>
        <name>ATP</name>
        <dbReference type="ChEBI" id="CHEBI:30616"/>
    </ligand>
</feature>
<comment type="similarity">
    <text evidence="1 8">Belongs to the SELO family.</text>
</comment>
<evidence type="ECO:0000256" key="5">
    <source>
        <dbReference type="ARBA" id="ARBA00022741"/>
    </source>
</evidence>
<keyword evidence="6 8" id="KW-0067">ATP-binding</keyword>
<keyword evidence="8" id="KW-0464">Manganese</keyword>
<keyword evidence="5 8" id="KW-0547">Nucleotide-binding</keyword>
<keyword evidence="10" id="KW-1185">Reference proteome</keyword>
<keyword evidence="7 8" id="KW-0460">Magnesium</keyword>
<evidence type="ECO:0000256" key="6">
    <source>
        <dbReference type="ARBA" id="ARBA00022840"/>
    </source>
</evidence>
<comment type="catalytic activity">
    <reaction evidence="8">
        <text>L-seryl-[protein] + ATP = 3-O-(5'-adenylyl)-L-seryl-[protein] + diphosphate</text>
        <dbReference type="Rhea" id="RHEA:58120"/>
        <dbReference type="Rhea" id="RHEA-COMP:9863"/>
        <dbReference type="Rhea" id="RHEA-COMP:15073"/>
        <dbReference type="ChEBI" id="CHEBI:29999"/>
        <dbReference type="ChEBI" id="CHEBI:30616"/>
        <dbReference type="ChEBI" id="CHEBI:33019"/>
        <dbReference type="ChEBI" id="CHEBI:142516"/>
        <dbReference type="EC" id="2.7.7.108"/>
    </reaction>
</comment>
<evidence type="ECO:0000313" key="10">
    <source>
        <dbReference type="Proteomes" id="UP001063782"/>
    </source>
</evidence>
<feature type="binding site" evidence="8">
    <location>
        <position position="90"/>
    </location>
    <ligand>
        <name>ATP</name>
        <dbReference type="ChEBI" id="CHEBI:30616"/>
    </ligand>
</feature>
<evidence type="ECO:0000256" key="2">
    <source>
        <dbReference type="ARBA" id="ARBA00022679"/>
    </source>
</evidence>
<dbReference type="Proteomes" id="UP001063782">
    <property type="component" value="Chromosome"/>
</dbReference>
<reference evidence="9" key="1">
    <citation type="submission" date="2021-12" db="EMBL/GenBank/DDBJ databases">
        <title>taxonomy of Moraxella sp. ZY201224.</title>
        <authorList>
            <person name="Li F."/>
        </authorList>
    </citation>
    <scope>NUCLEOTIDE SEQUENCE</scope>
    <source>
        <strain evidence="9">ZY201224</strain>
    </source>
</reference>
<dbReference type="EC" id="2.7.7.108" evidence="8"/>
<accession>A0ABY6F5P2</accession>
<evidence type="ECO:0000256" key="1">
    <source>
        <dbReference type="ARBA" id="ARBA00009747"/>
    </source>
</evidence>
<dbReference type="NCBIfam" id="NF000658">
    <property type="entry name" value="PRK00029.1"/>
    <property type="match status" value="1"/>
</dbReference>
<feature type="binding site" evidence="8">
    <location>
        <position position="125"/>
    </location>
    <ligand>
        <name>ATP</name>
        <dbReference type="ChEBI" id="CHEBI:30616"/>
    </ligand>
</feature>
<dbReference type="PANTHER" id="PTHR32057:SF14">
    <property type="entry name" value="PROTEIN ADENYLYLTRANSFERASE SELO, MITOCHONDRIAL"/>
    <property type="match status" value="1"/>
</dbReference>
<dbReference type="RefSeq" id="WP_263076911.1">
    <property type="nucleotide sequence ID" value="NZ_CP089977.1"/>
</dbReference>
<protein>
    <recommendedName>
        <fullName evidence="8">Protein nucleotidyltransferase YdiU</fullName>
        <ecNumber evidence="8">2.7.7.-</ecNumber>
    </recommendedName>
    <alternativeName>
        <fullName evidence="8">Protein adenylyltransferase YdiU</fullName>
        <ecNumber evidence="8">2.7.7.108</ecNumber>
    </alternativeName>
    <alternativeName>
        <fullName evidence="8">Protein uridylyltransferase YdiU</fullName>
        <ecNumber evidence="8">2.7.7.-</ecNumber>
    </alternativeName>
</protein>
<dbReference type="EC" id="2.7.7.-" evidence="8"/>
<comment type="catalytic activity">
    <reaction evidence="8">
        <text>L-histidyl-[protein] + UTP = N(tele)-(5'-uridylyl)-L-histidyl-[protein] + diphosphate</text>
        <dbReference type="Rhea" id="RHEA:83891"/>
        <dbReference type="Rhea" id="RHEA-COMP:9745"/>
        <dbReference type="Rhea" id="RHEA-COMP:20239"/>
        <dbReference type="ChEBI" id="CHEBI:29979"/>
        <dbReference type="ChEBI" id="CHEBI:33019"/>
        <dbReference type="ChEBI" id="CHEBI:46398"/>
        <dbReference type="ChEBI" id="CHEBI:233474"/>
    </reaction>
</comment>
<evidence type="ECO:0000313" key="9">
    <source>
        <dbReference type="EMBL" id="UXZ05414.1"/>
    </source>
</evidence>
<feature type="binding site" evidence="8">
    <location>
        <position position="113"/>
    </location>
    <ligand>
        <name>ATP</name>
        <dbReference type="ChEBI" id="CHEBI:30616"/>
    </ligand>
</feature>
<feature type="binding site" evidence="8">
    <location>
        <position position="93"/>
    </location>
    <ligand>
        <name>ATP</name>
        <dbReference type="ChEBI" id="CHEBI:30616"/>
    </ligand>
</feature>
<comment type="catalytic activity">
    <reaction evidence="8">
        <text>L-threonyl-[protein] + ATP = 3-O-(5'-adenylyl)-L-threonyl-[protein] + diphosphate</text>
        <dbReference type="Rhea" id="RHEA:54292"/>
        <dbReference type="Rhea" id="RHEA-COMP:11060"/>
        <dbReference type="Rhea" id="RHEA-COMP:13847"/>
        <dbReference type="ChEBI" id="CHEBI:30013"/>
        <dbReference type="ChEBI" id="CHEBI:30616"/>
        <dbReference type="ChEBI" id="CHEBI:33019"/>
        <dbReference type="ChEBI" id="CHEBI:138113"/>
        <dbReference type="EC" id="2.7.7.108"/>
    </reaction>
</comment>
<comment type="cofactor">
    <cofactor evidence="8">
        <name>Mg(2+)</name>
        <dbReference type="ChEBI" id="CHEBI:18420"/>
    </cofactor>
    <cofactor evidence="8">
        <name>Mn(2+)</name>
        <dbReference type="ChEBI" id="CHEBI:29035"/>
    </cofactor>
</comment>
<proteinExistence type="inferred from homology"/>
<gene>
    <name evidence="8" type="primary">ydiU</name>
    <name evidence="8" type="synonym">selO</name>
    <name evidence="9" type="ORF">LU297_02895</name>
</gene>
<feature type="binding site" evidence="8">
    <location>
        <position position="126"/>
    </location>
    <ligand>
        <name>ATP</name>
        <dbReference type="ChEBI" id="CHEBI:30616"/>
    </ligand>
</feature>